<dbReference type="Gene3D" id="1.10.8.60">
    <property type="match status" value="1"/>
</dbReference>
<keyword evidence="6 11" id="KW-0547">Nucleotide-binding</keyword>
<dbReference type="Pfam" id="PF22608">
    <property type="entry name" value="DNAX_ATPase_lid"/>
    <property type="match status" value="1"/>
</dbReference>
<dbReference type="InterPro" id="IPR001270">
    <property type="entry name" value="ClpA/B"/>
</dbReference>
<accession>A0ABT3N5I9</accession>
<feature type="domain" description="AAA+ ATPase" evidence="13">
    <location>
        <begin position="37"/>
        <end position="179"/>
    </location>
</feature>
<evidence type="ECO:0000256" key="2">
    <source>
        <dbReference type="ARBA" id="ARBA00022679"/>
    </source>
</evidence>
<dbReference type="InterPro" id="IPR022754">
    <property type="entry name" value="DNA_pol_III_gamma-3"/>
</dbReference>
<comment type="caution">
    <text evidence="14">The sequence shown here is derived from an EMBL/GenBank/DDBJ whole genome shotgun (WGS) entry which is preliminary data.</text>
</comment>
<reference evidence="14 15" key="1">
    <citation type="submission" date="2022-11" db="EMBL/GenBank/DDBJ databases">
        <title>Desulfobotulus tamanensis H1 sp. nov. - anaerobic, alkaliphilic, sulphate reducing bacterium isolated from terrestrial mud volcano.</title>
        <authorList>
            <person name="Frolova A."/>
            <person name="Merkel A.Y."/>
            <person name="Slobodkin A.I."/>
        </authorList>
    </citation>
    <scope>NUCLEOTIDE SEQUENCE [LARGE SCALE GENOMIC DNA]</scope>
    <source>
        <strain evidence="14 15">H1</strain>
    </source>
</reference>
<gene>
    <name evidence="11 14" type="primary">dnaX</name>
    <name evidence="14" type="ORF">OOT00_01835</name>
</gene>
<dbReference type="SUPFAM" id="SSF52540">
    <property type="entry name" value="P-loop containing nucleoside triphosphate hydrolases"/>
    <property type="match status" value="1"/>
</dbReference>
<dbReference type="NCBIfam" id="NF004046">
    <property type="entry name" value="PRK05563.1"/>
    <property type="match status" value="1"/>
</dbReference>
<keyword evidence="3 11" id="KW-0548">Nucleotidyltransferase</keyword>
<evidence type="ECO:0000256" key="6">
    <source>
        <dbReference type="ARBA" id="ARBA00022741"/>
    </source>
</evidence>
<dbReference type="SMART" id="SM00382">
    <property type="entry name" value="AAA"/>
    <property type="match status" value="1"/>
</dbReference>
<name>A0ABT3N5I9_9BACT</name>
<comment type="similarity">
    <text evidence="1 11">Belongs to the DnaX/STICHEL family.</text>
</comment>
<dbReference type="InterPro" id="IPR008921">
    <property type="entry name" value="DNA_pol3_clamp-load_cplx_C"/>
</dbReference>
<dbReference type="InterPro" id="IPR027417">
    <property type="entry name" value="P-loop_NTPase"/>
</dbReference>
<evidence type="ECO:0000256" key="4">
    <source>
        <dbReference type="ARBA" id="ARBA00022705"/>
    </source>
</evidence>
<keyword evidence="5" id="KW-0479">Metal-binding</keyword>
<evidence type="ECO:0000256" key="3">
    <source>
        <dbReference type="ARBA" id="ARBA00022695"/>
    </source>
</evidence>
<evidence type="ECO:0000256" key="12">
    <source>
        <dbReference type="SAM" id="MobiDB-lite"/>
    </source>
</evidence>
<comment type="function">
    <text evidence="11">DNA polymerase III is a complex, multichain enzyme responsible for most of the replicative synthesis in bacteria. This DNA polymerase also exhibits 3' to 5' exonuclease activity.</text>
</comment>
<dbReference type="InterPro" id="IPR050238">
    <property type="entry name" value="DNA_Rep/Repair_Clamp_Loader"/>
</dbReference>
<protein>
    <recommendedName>
        <fullName evidence="11">DNA polymerase III subunit gamma/tau</fullName>
        <ecNumber evidence="11">2.7.7.7</ecNumber>
    </recommendedName>
</protein>
<evidence type="ECO:0000256" key="10">
    <source>
        <dbReference type="ARBA" id="ARBA00049244"/>
    </source>
</evidence>
<dbReference type="CDD" id="cd18137">
    <property type="entry name" value="HLD_clamp_pol_III_gamma_tau"/>
    <property type="match status" value="1"/>
</dbReference>
<feature type="region of interest" description="Disordered" evidence="12">
    <location>
        <begin position="409"/>
        <end position="527"/>
    </location>
</feature>
<keyword evidence="7" id="KW-0862">Zinc</keyword>
<sequence length="653" mass="71905">MSYLVLARKYRSQSFSEIIAQEHVSQTLQNAILADRIAHAILFCGPRGTGKTSIARILAKAMNCAEGPSPNPCNQCRSCREITAGNGVDVMEIDGASNNSVDQIRDLREGLGYMPAHSRYRIYIIDEVHMLSTAAFNALLKTLEEPPAHVLFFFATTEPHKIPLTILSRCQRHDLRRVSTPLLTSHLATLCKAESVELDNDGLDMIAREADGSVRDALSLLDRVIAGLDSSQGSRENVAAILGIAARSQSFQITEAILHGNTETVFSIIRELHDAGVDFKKFHADIASHIRNLLVVKVSHQNCMELLDIPETSARDLIQQAGPASAHYLSRLLDMLMAEEHTLRHASHPRIAMETLLLRCLRLKPALSIDRLVERLDALRNDILDKSEQDAPLSSRKSARMEDKIHANHKTNVDSHPPNAFGIPSPALADPATPETHETATEQFLPPLFDPETVSEHPHHLLSATSSPQPYGDYAIRPSPPFTKRPDSPPQGNVSLPVTAEPPQTRQVQADSPQASPKNYVPAKSNNLVNPEEGWKLLIARLRKASPSMGELLATKTALKKLDDQSMEVEVQGSGYSVSRLSNEKTRQLVEQLIHEIFGNPLQLTITTTGADGTEALHNQSEKELLRNEAATHALVQDALEIFKGRVAEISFL</sequence>
<dbReference type="Gene3D" id="3.40.50.300">
    <property type="entry name" value="P-loop containing nucleotide triphosphate hydrolases"/>
    <property type="match status" value="1"/>
</dbReference>
<evidence type="ECO:0000256" key="8">
    <source>
        <dbReference type="ARBA" id="ARBA00022840"/>
    </source>
</evidence>
<evidence type="ECO:0000256" key="1">
    <source>
        <dbReference type="ARBA" id="ARBA00006360"/>
    </source>
</evidence>
<keyword evidence="9 11" id="KW-0239">DNA-directed DNA polymerase</keyword>
<evidence type="ECO:0000256" key="11">
    <source>
        <dbReference type="RuleBase" id="RU364063"/>
    </source>
</evidence>
<dbReference type="Pfam" id="PF13177">
    <property type="entry name" value="DNA_pol3_delta2"/>
    <property type="match status" value="1"/>
</dbReference>
<dbReference type="Proteomes" id="UP001209681">
    <property type="component" value="Unassembled WGS sequence"/>
</dbReference>
<proteinExistence type="inferred from homology"/>
<evidence type="ECO:0000259" key="13">
    <source>
        <dbReference type="SMART" id="SM00382"/>
    </source>
</evidence>
<dbReference type="Pfam" id="PF12169">
    <property type="entry name" value="DNA_pol3_gamma3"/>
    <property type="match status" value="1"/>
</dbReference>
<dbReference type="GO" id="GO:0003887">
    <property type="term" value="F:DNA-directed DNA polymerase activity"/>
    <property type="evidence" value="ECO:0007669"/>
    <property type="project" value="UniProtKB-EC"/>
</dbReference>
<dbReference type="PANTHER" id="PTHR11669:SF0">
    <property type="entry name" value="PROTEIN STICHEL-LIKE 2"/>
    <property type="match status" value="1"/>
</dbReference>
<dbReference type="EMBL" id="JAPFPW010000001">
    <property type="protein sequence ID" value="MCW7752724.1"/>
    <property type="molecule type" value="Genomic_DNA"/>
</dbReference>
<dbReference type="InterPro" id="IPR003593">
    <property type="entry name" value="AAA+_ATPase"/>
</dbReference>
<dbReference type="CDD" id="cd00009">
    <property type="entry name" value="AAA"/>
    <property type="match status" value="1"/>
</dbReference>
<dbReference type="NCBIfam" id="TIGR02397">
    <property type="entry name" value="dnaX_nterm"/>
    <property type="match status" value="1"/>
</dbReference>
<evidence type="ECO:0000256" key="9">
    <source>
        <dbReference type="ARBA" id="ARBA00022932"/>
    </source>
</evidence>
<dbReference type="SUPFAM" id="SSF48019">
    <property type="entry name" value="post-AAA+ oligomerization domain-like"/>
    <property type="match status" value="1"/>
</dbReference>
<comment type="catalytic activity">
    <reaction evidence="10 11">
        <text>DNA(n) + a 2'-deoxyribonucleoside 5'-triphosphate = DNA(n+1) + diphosphate</text>
        <dbReference type="Rhea" id="RHEA:22508"/>
        <dbReference type="Rhea" id="RHEA-COMP:17339"/>
        <dbReference type="Rhea" id="RHEA-COMP:17340"/>
        <dbReference type="ChEBI" id="CHEBI:33019"/>
        <dbReference type="ChEBI" id="CHEBI:61560"/>
        <dbReference type="ChEBI" id="CHEBI:173112"/>
        <dbReference type="EC" id="2.7.7.7"/>
    </reaction>
</comment>
<evidence type="ECO:0000256" key="5">
    <source>
        <dbReference type="ARBA" id="ARBA00022723"/>
    </source>
</evidence>
<evidence type="ECO:0000313" key="15">
    <source>
        <dbReference type="Proteomes" id="UP001209681"/>
    </source>
</evidence>
<evidence type="ECO:0000313" key="14">
    <source>
        <dbReference type="EMBL" id="MCW7752724.1"/>
    </source>
</evidence>
<dbReference type="Gene3D" id="1.20.272.10">
    <property type="match status" value="1"/>
</dbReference>
<keyword evidence="8 11" id="KW-0067">ATP-binding</keyword>
<dbReference type="RefSeq" id="WP_265423585.1">
    <property type="nucleotide sequence ID" value="NZ_JAPFPW010000001.1"/>
</dbReference>
<dbReference type="PANTHER" id="PTHR11669">
    <property type="entry name" value="REPLICATION FACTOR C / DNA POLYMERASE III GAMMA-TAU SUBUNIT"/>
    <property type="match status" value="1"/>
</dbReference>
<keyword evidence="4 11" id="KW-0235">DNA replication</keyword>
<feature type="compositionally biased region" description="Polar residues" evidence="12">
    <location>
        <begin position="490"/>
        <end position="517"/>
    </location>
</feature>
<dbReference type="EC" id="2.7.7.7" evidence="11"/>
<keyword evidence="15" id="KW-1185">Reference proteome</keyword>
<dbReference type="InterPro" id="IPR012763">
    <property type="entry name" value="DNA_pol_III_sug/sutau_N"/>
</dbReference>
<organism evidence="14 15">
    <name type="scientific">Desulfobotulus pelophilus</name>
    <dbReference type="NCBI Taxonomy" id="2823377"/>
    <lineage>
        <taxon>Bacteria</taxon>
        <taxon>Pseudomonadati</taxon>
        <taxon>Thermodesulfobacteriota</taxon>
        <taxon>Desulfobacteria</taxon>
        <taxon>Desulfobacterales</taxon>
        <taxon>Desulfobacteraceae</taxon>
        <taxon>Desulfobotulus</taxon>
    </lineage>
</organism>
<dbReference type="PRINTS" id="PR00300">
    <property type="entry name" value="CLPPROTEASEA"/>
</dbReference>
<evidence type="ECO:0000256" key="7">
    <source>
        <dbReference type="ARBA" id="ARBA00022833"/>
    </source>
</evidence>
<dbReference type="InterPro" id="IPR045085">
    <property type="entry name" value="HLD_clamp_pol_III_gamma_tau"/>
</dbReference>
<keyword evidence="2 11" id="KW-0808">Transferase</keyword>
<comment type="subunit">
    <text evidence="11">DNA polymerase III contains a core (composed of alpha, epsilon and theta chains) that associates with a tau subunit. This core dimerizes to form the POLIII' complex. PolIII' associates with the gamma complex (composed of gamma, delta, delta', psi and chi chains) and with the beta chain to form the complete DNA polymerase III complex.</text>
</comment>